<feature type="transmembrane region" description="Helical" evidence="1">
    <location>
        <begin position="31"/>
        <end position="52"/>
    </location>
</feature>
<keyword evidence="1" id="KW-1133">Transmembrane helix</keyword>
<dbReference type="EMBL" id="CAFBMP010000016">
    <property type="protein sequence ID" value="CAB4902984.1"/>
    <property type="molecule type" value="Genomic_DNA"/>
</dbReference>
<name>A0A6J7G871_9ZZZZ</name>
<reference evidence="2" key="1">
    <citation type="submission" date="2020-05" db="EMBL/GenBank/DDBJ databases">
        <authorList>
            <person name="Chiriac C."/>
            <person name="Salcher M."/>
            <person name="Ghai R."/>
            <person name="Kavagutti S V."/>
        </authorList>
    </citation>
    <scope>NUCLEOTIDE SEQUENCE</scope>
</reference>
<protein>
    <submittedName>
        <fullName evidence="2">Unannotated protein</fullName>
    </submittedName>
</protein>
<evidence type="ECO:0000256" key="1">
    <source>
        <dbReference type="SAM" id="Phobius"/>
    </source>
</evidence>
<gene>
    <name evidence="2" type="ORF">UFOPK3608_00449</name>
</gene>
<feature type="transmembrane region" description="Helical" evidence="1">
    <location>
        <begin position="58"/>
        <end position="77"/>
    </location>
</feature>
<dbReference type="AlphaFoldDB" id="A0A6J7G871"/>
<keyword evidence="1" id="KW-0812">Transmembrane</keyword>
<proteinExistence type="predicted"/>
<keyword evidence="1" id="KW-0472">Membrane</keyword>
<accession>A0A6J7G871</accession>
<organism evidence="2">
    <name type="scientific">freshwater metagenome</name>
    <dbReference type="NCBI Taxonomy" id="449393"/>
    <lineage>
        <taxon>unclassified sequences</taxon>
        <taxon>metagenomes</taxon>
        <taxon>ecological metagenomes</taxon>
    </lineage>
</organism>
<sequence>MFQTLGFGYSYRMSSVGEPGSLPSATLGRRLIALVIDWSMSGLVAGLLGPNFFIDRSFSTLIIFFIEVSIFTIIFQASAGQRIMGINVVTYPGQLRALPWKILLRTFLICLVLPAVFTTNGRPLHDHFTDTQSVRNI</sequence>
<feature type="transmembrane region" description="Helical" evidence="1">
    <location>
        <begin position="98"/>
        <end position="117"/>
    </location>
</feature>
<evidence type="ECO:0000313" key="2">
    <source>
        <dbReference type="EMBL" id="CAB4902984.1"/>
    </source>
</evidence>